<dbReference type="Proteomes" id="UP000499080">
    <property type="component" value="Unassembled WGS sequence"/>
</dbReference>
<organism evidence="2 3">
    <name type="scientific">Araneus ventricosus</name>
    <name type="common">Orbweaver spider</name>
    <name type="synonym">Epeira ventricosa</name>
    <dbReference type="NCBI Taxonomy" id="182803"/>
    <lineage>
        <taxon>Eukaryota</taxon>
        <taxon>Metazoa</taxon>
        <taxon>Ecdysozoa</taxon>
        <taxon>Arthropoda</taxon>
        <taxon>Chelicerata</taxon>
        <taxon>Arachnida</taxon>
        <taxon>Araneae</taxon>
        <taxon>Araneomorphae</taxon>
        <taxon>Entelegynae</taxon>
        <taxon>Araneoidea</taxon>
        <taxon>Araneidae</taxon>
        <taxon>Araneus</taxon>
    </lineage>
</organism>
<comment type="caution">
    <text evidence="2">The sequence shown here is derived from an EMBL/GenBank/DDBJ whole genome shotgun (WGS) entry which is preliminary data.</text>
</comment>
<dbReference type="EMBL" id="BGPR01173267">
    <property type="protein sequence ID" value="GBM38284.1"/>
    <property type="molecule type" value="Genomic_DNA"/>
</dbReference>
<evidence type="ECO:0000256" key="1">
    <source>
        <dbReference type="SAM" id="MobiDB-lite"/>
    </source>
</evidence>
<dbReference type="OrthoDB" id="411871at2759"/>
<protein>
    <submittedName>
        <fullName evidence="2">Uncharacterized protein</fullName>
    </submittedName>
</protein>
<keyword evidence="3" id="KW-1185">Reference proteome</keyword>
<dbReference type="AlphaFoldDB" id="A0A4Y2FFH5"/>
<name>A0A4Y2FFH5_ARAVE</name>
<accession>A0A4Y2FFH5</accession>
<gene>
    <name evidence="2" type="ORF">AVEN_11388_1</name>
</gene>
<sequence>MQSCRHSPRSGKSLNRNRPRASTYRDRHECSKYTVGYAYNSSRCNIIKDLISELNLHLLNDKVSEATYEHRNEKGWPAGQRSPTG</sequence>
<feature type="compositionally biased region" description="Polar residues" evidence="1">
    <location>
        <begin position="1"/>
        <end position="16"/>
    </location>
</feature>
<reference evidence="2 3" key="1">
    <citation type="journal article" date="2019" name="Sci. Rep.">
        <title>Orb-weaving spider Araneus ventricosus genome elucidates the spidroin gene catalogue.</title>
        <authorList>
            <person name="Kono N."/>
            <person name="Nakamura H."/>
            <person name="Ohtoshi R."/>
            <person name="Moran D.A.P."/>
            <person name="Shinohara A."/>
            <person name="Yoshida Y."/>
            <person name="Fujiwara M."/>
            <person name="Mori M."/>
            <person name="Tomita M."/>
            <person name="Arakawa K."/>
        </authorList>
    </citation>
    <scope>NUCLEOTIDE SEQUENCE [LARGE SCALE GENOMIC DNA]</scope>
</reference>
<proteinExistence type="predicted"/>
<evidence type="ECO:0000313" key="3">
    <source>
        <dbReference type="Proteomes" id="UP000499080"/>
    </source>
</evidence>
<evidence type="ECO:0000313" key="2">
    <source>
        <dbReference type="EMBL" id="GBM38284.1"/>
    </source>
</evidence>
<feature type="region of interest" description="Disordered" evidence="1">
    <location>
        <begin position="1"/>
        <end position="27"/>
    </location>
</feature>